<dbReference type="GO" id="GO:0060567">
    <property type="term" value="P:negative regulation of termination of DNA-templated transcription"/>
    <property type="evidence" value="ECO:0007669"/>
    <property type="project" value="InterPro"/>
</dbReference>
<accession>A0A515CT47</accession>
<name>A0A515CT47_SERLI</name>
<dbReference type="EMBL" id="CP033893">
    <property type="protein sequence ID" value="QDL31293.1"/>
    <property type="molecule type" value="Genomic_DNA"/>
</dbReference>
<dbReference type="InterPro" id="IPR010534">
    <property type="entry name" value="Phage_933W_GpQ"/>
</dbReference>
<evidence type="ECO:0000256" key="4">
    <source>
        <dbReference type="ARBA" id="ARBA00023163"/>
    </source>
</evidence>
<keyword evidence="4" id="KW-0804">Transcription</keyword>
<comment type="similarity">
    <text evidence="1">Belongs to the phage antitermination Q type 1 family.</text>
</comment>
<organism evidence="5 6">
    <name type="scientific">Serratia liquefaciens</name>
    <dbReference type="NCBI Taxonomy" id="614"/>
    <lineage>
        <taxon>Bacteria</taxon>
        <taxon>Pseudomonadati</taxon>
        <taxon>Pseudomonadota</taxon>
        <taxon>Gammaproteobacteria</taxon>
        <taxon>Enterobacterales</taxon>
        <taxon>Yersiniaceae</taxon>
        <taxon>Serratia</taxon>
    </lineage>
</organism>
<keyword evidence="3" id="KW-0238">DNA-binding</keyword>
<dbReference type="RefSeq" id="WP_142814879.1">
    <property type="nucleotide sequence ID" value="NZ_CP033893.1"/>
</dbReference>
<dbReference type="Proteomes" id="UP000317572">
    <property type="component" value="Chromosome"/>
</dbReference>
<dbReference type="GO" id="GO:0003677">
    <property type="term" value="F:DNA binding"/>
    <property type="evidence" value="ECO:0007669"/>
    <property type="project" value="UniProtKB-KW"/>
</dbReference>
<reference evidence="5 6" key="1">
    <citation type="submission" date="2018-11" db="EMBL/GenBank/DDBJ databases">
        <title>The first complete genome of Serratia liquefaciens isolated from metalophyte plant revel distinctness adaptive mechanisms in an extreme habitat.</title>
        <authorList>
            <person name="Caneschi W.L."/>
            <person name="Sanchez A.B."/>
            <person name="Felestrino E.B."/>
            <person name="Assis R.A.B."/>
            <person name="Lemes C.G.C."/>
            <person name="Cordeiro I.F."/>
            <person name="Fonseca N.P."/>
            <person name="Villa M."/>
            <person name="Vieira I.T."/>
            <person name="Moraes L.A."/>
            <person name="Kamino L.H.Y."/>
            <person name="do Carmo F."/>
            <person name="Garcia C.M."/>
            <person name="Almeida N.F."/>
            <person name="Silva R.S."/>
            <person name="Ferro J.A."/>
            <person name="Ferro M.I.T."/>
            <person name="Varani A.M."/>
            <person name="Ferreira R.M."/>
            <person name="dos Santos V.L."/>
            <person name="Silva U.C."/>
            <person name="Setubal J.C."/>
            <person name="Moreira L.M."/>
        </authorList>
    </citation>
    <scope>NUCLEOTIDE SEQUENCE [LARGE SCALE GENOMIC DNA]</scope>
    <source>
        <strain evidence="5 6">FG3</strain>
    </source>
</reference>
<dbReference type="Pfam" id="PF06530">
    <property type="entry name" value="Phage_antitermQ"/>
    <property type="match status" value="1"/>
</dbReference>
<evidence type="ECO:0000313" key="6">
    <source>
        <dbReference type="Proteomes" id="UP000317572"/>
    </source>
</evidence>
<gene>
    <name evidence="5" type="ORF">EGO53_05645</name>
</gene>
<keyword evidence="2" id="KW-0805">Transcription regulation</keyword>
<proteinExistence type="inferred from homology"/>
<sequence length="143" mass="15688">MRDIQMILERYGAWAANEGAGVGYSPIAGGFKGLLPPSGKSRPACCDDDGLIVNSAVACLKQKDPYLSMLLEWNYIHCIPVRNMGTKLGISHTLVLKRLQAAEGFIDGCLAMLNVPLEMDRYCQKENVYPPAIKKLVEFQKAG</sequence>
<protein>
    <submittedName>
        <fullName evidence="5">Antitermination protein</fullName>
    </submittedName>
</protein>
<dbReference type="AlphaFoldDB" id="A0A515CT47"/>
<evidence type="ECO:0000256" key="3">
    <source>
        <dbReference type="ARBA" id="ARBA00023125"/>
    </source>
</evidence>
<evidence type="ECO:0000313" key="5">
    <source>
        <dbReference type="EMBL" id="QDL31293.1"/>
    </source>
</evidence>
<evidence type="ECO:0000256" key="2">
    <source>
        <dbReference type="ARBA" id="ARBA00023015"/>
    </source>
</evidence>
<evidence type="ECO:0000256" key="1">
    <source>
        <dbReference type="ARBA" id="ARBA00010234"/>
    </source>
</evidence>